<dbReference type="RefSeq" id="WP_377188529.1">
    <property type="nucleotide sequence ID" value="NZ_JBHUPD010000004.1"/>
</dbReference>
<keyword evidence="1" id="KW-1133">Transmembrane helix</keyword>
<dbReference type="EMBL" id="JBHUPD010000004">
    <property type="protein sequence ID" value="MFD2874239.1"/>
    <property type="molecule type" value="Genomic_DNA"/>
</dbReference>
<proteinExistence type="predicted"/>
<name>A0ABW5YG67_9SPHI</name>
<dbReference type="Pfam" id="PF26604">
    <property type="entry name" value="CBU_0592"/>
    <property type="match status" value="1"/>
</dbReference>
<keyword evidence="1" id="KW-0812">Transmembrane</keyword>
<dbReference type="NCBIfam" id="NF047864">
    <property type="entry name" value="CBU_0592_membra"/>
    <property type="match status" value="1"/>
</dbReference>
<dbReference type="Proteomes" id="UP001597557">
    <property type="component" value="Unassembled WGS sequence"/>
</dbReference>
<accession>A0ABW5YG67</accession>
<gene>
    <name evidence="3" type="ORF">ACFS5N_17285</name>
</gene>
<evidence type="ECO:0000313" key="3">
    <source>
        <dbReference type="EMBL" id="MFD2874239.1"/>
    </source>
</evidence>
<keyword evidence="1" id="KW-0472">Membrane</keyword>
<feature type="domain" description="CBU-0592-like" evidence="2">
    <location>
        <begin position="11"/>
        <end position="80"/>
    </location>
</feature>
<evidence type="ECO:0000256" key="1">
    <source>
        <dbReference type="SAM" id="Phobius"/>
    </source>
</evidence>
<evidence type="ECO:0000259" key="2">
    <source>
        <dbReference type="Pfam" id="PF26604"/>
    </source>
</evidence>
<dbReference type="InterPro" id="IPR058058">
    <property type="entry name" value="CBU_0592-like"/>
</dbReference>
<sequence>MNPFHNSLVNEAIGWLGVLLFLVSYLLLIAKKWKSTSYAYHVCNLLGGFLLGCNAYIDRSFASAFINILWGFIAVYGIYTDKWKRNKPAT</sequence>
<keyword evidence="4" id="KW-1185">Reference proteome</keyword>
<reference evidence="4" key="1">
    <citation type="journal article" date="2019" name="Int. J. Syst. Evol. Microbiol.">
        <title>The Global Catalogue of Microorganisms (GCM) 10K type strain sequencing project: providing services to taxonomists for standard genome sequencing and annotation.</title>
        <authorList>
            <consortium name="The Broad Institute Genomics Platform"/>
            <consortium name="The Broad Institute Genome Sequencing Center for Infectious Disease"/>
            <person name="Wu L."/>
            <person name="Ma J."/>
        </authorList>
    </citation>
    <scope>NUCLEOTIDE SEQUENCE [LARGE SCALE GENOMIC DNA]</scope>
    <source>
        <strain evidence="4">KCTC 22437</strain>
    </source>
</reference>
<feature type="transmembrane region" description="Helical" evidence="1">
    <location>
        <begin position="63"/>
        <end position="79"/>
    </location>
</feature>
<organism evidence="3 4">
    <name type="scientific">Mucilaginibacter ximonensis</name>
    <dbReference type="NCBI Taxonomy" id="538021"/>
    <lineage>
        <taxon>Bacteria</taxon>
        <taxon>Pseudomonadati</taxon>
        <taxon>Bacteroidota</taxon>
        <taxon>Sphingobacteriia</taxon>
        <taxon>Sphingobacteriales</taxon>
        <taxon>Sphingobacteriaceae</taxon>
        <taxon>Mucilaginibacter</taxon>
    </lineage>
</organism>
<comment type="caution">
    <text evidence="3">The sequence shown here is derived from an EMBL/GenBank/DDBJ whole genome shotgun (WGS) entry which is preliminary data.</text>
</comment>
<protein>
    <recommendedName>
        <fullName evidence="2">CBU-0592-like domain-containing protein</fullName>
    </recommendedName>
</protein>
<feature type="transmembrane region" description="Helical" evidence="1">
    <location>
        <begin position="12"/>
        <end position="30"/>
    </location>
</feature>
<evidence type="ECO:0000313" key="4">
    <source>
        <dbReference type="Proteomes" id="UP001597557"/>
    </source>
</evidence>